<accession>B9XAJ8</accession>
<organism evidence="1 2">
    <name type="scientific">Pedosphaera parvula (strain Ellin514)</name>
    <dbReference type="NCBI Taxonomy" id="320771"/>
    <lineage>
        <taxon>Bacteria</taxon>
        <taxon>Pseudomonadati</taxon>
        <taxon>Verrucomicrobiota</taxon>
        <taxon>Pedosphaerae</taxon>
        <taxon>Pedosphaerales</taxon>
        <taxon>Pedosphaeraceae</taxon>
        <taxon>Pedosphaera</taxon>
    </lineage>
</organism>
<keyword evidence="2" id="KW-1185">Reference proteome</keyword>
<evidence type="ECO:0008006" key="3">
    <source>
        <dbReference type="Google" id="ProtNLM"/>
    </source>
</evidence>
<reference evidence="1 2" key="1">
    <citation type="journal article" date="2011" name="J. Bacteriol.">
        <title>Genome sequence of 'Pedosphaera parvula' Ellin514, an aerobic Verrucomicrobial isolate from pasture soil.</title>
        <authorList>
            <person name="Kant R."/>
            <person name="van Passel M.W."/>
            <person name="Sangwan P."/>
            <person name="Palva A."/>
            <person name="Lucas S."/>
            <person name="Copeland A."/>
            <person name="Lapidus A."/>
            <person name="Glavina Del Rio T."/>
            <person name="Dalin E."/>
            <person name="Tice H."/>
            <person name="Bruce D."/>
            <person name="Goodwin L."/>
            <person name="Pitluck S."/>
            <person name="Chertkov O."/>
            <person name="Larimer F.W."/>
            <person name="Land M.L."/>
            <person name="Hauser L."/>
            <person name="Brettin T.S."/>
            <person name="Detter J.C."/>
            <person name="Han S."/>
            <person name="de Vos W.M."/>
            <person name="Janssen P.H."/>
            <person name="Smidt H."/>
        </authorList>
    </citation>
    <scope>NUCLEOTIDE SEQUENCE [LARGE SCALE GENOMIC DNA]</scope>
    <source>
        <strain evidence="1 2">Ellin514</strain>
    </source>
</reference>
<proteinExistence type="predicted"/>
<dbReference type="STRING" id="320771.Cflav_PD5668"/>
<evidence type="ECO:0000313" key="1">
    <source>
        <dbReference type="EMBL" id="EEF63033.1"/>
    </source>
</evidence>
<dbReference type="OrthoDB" id="337762at2"/>
<dbReference type="RefSeq" id="WP_007412846.1">
    <property type="nucleotide sequence ID" value="NZ_ABOX02000002.1"/>
</dbReference>
<comment type="caution">
    <text evidence="1">The sequence shown here is derived from an EMBL/GenBank/DDBJ whole genome shotgun (WGS) entry which is preliminary data.</text>
</comment>
<dbReference type="EMBL" id="ABOX02000002">
    <property type="protein sequence ID" value="EEF63033.1"/>
    <property type="molecule type" value="Genomic_DNA"/>
</dbReference>
<gene>
    <name evidence="1" type="ORF">Cflav_PD5668</name>
</gene>
<sequence length="435" mass="47382">MKVGTAQINISPQPGIDLAGFAVRAQPCQRVLDPLWVRVLYLEEGAEKLLWIHGDVLAFDDTTVSHLRDWVVKELGIPATKVVVAATHTHSGPATIQLTGCGKVDAGYVVWLQDKFREAVWVAVENIETCHLMSTEGECRLGVDRLNSAFNHTDPRVGAFGWRRKDGSYKAVMLSYSMHPVSLKEPLASGDWPGETARFLTAALPGRPVVIVSSGACGNINPPQVGVTPEQTYQWGRHIAQSVLSGLLSAPLDIDEPAASALKMTTVTVDLPLESWSGSGIEKYADECLADAAGHREFGVQFPKAIETWRTSMLQRHQRSEPPHLQAVLGILSLGRATVLTVNAEIFSRFTDLVSSEADGPVYTMGCANGMIGYLASAEAYLEHGYEVSWSMLFYNKPRLQKGGLELLAEQARRLLERGPAGKSSHNASIDSFHV</sequence>
<protein>
    <recommendedName>
        <fullName evidence="3">Neutral/alkaline non-lysosomal ceramidase N-terminal domain-containing protein</fullName>
    </recommendedName>
</protein>
<dbReference type="Proteomes" id="UP000003688">
    <property type="component" value="Unassembled WGS sequence"/>
</dbReference>
<dbReference type="AlphaFoldDB" id="B9XAJ8"/>
<evidence type="ECO:0000313" key="2">
    <source>
        <dbReference type="Proteomes" id="UP000003688"/>
    </source>
</evidence>
<name>B9XAJ8_PEDPL</name>